<dbReference type="RefSeq" id="WP_290139683.1">
    <property type="nucleotide sequence ID" value="NZ_CP101620.1"/>
</dbReference>
<proteinExistence type="predicted"/>
<dbReference type="PANTHER" id="PTHR34351">
    <property type="entry name" value="SLR1927 PROTEIN-RELATED"/>
    <property type="match status" value="1"/>
</dbReference>
<name>A0ABY5I4G2_9FIRM</name>
<evidence type="ECO:0000313" key="2">
    <source>
        <dbReference type="Proteomes" id="UP001060112"/>
    </source>
</evidence>
<reference evidence="1" key="1">
    <citation type="submission" date="2022-07" db="EMBL/GenBank/DDBJ databases">
        <title>Faecal culturing of patients with breast cancer.</title>
        <authorList>
            <person name="Teng N.M.Y."/>
            <person name="Kiu R."/>
            <person name="Evans R."/>
            <person name="Baker D.J."/>
            <person name="Zenner C."/>
            <person name="Robinson S.D."/>
            <person name="Hall L.J."/>
        </authorList>
    </citation>
    <scope>NUCLEOTIDE SEQUENCE</scope>
    <source>
        <strain evidence="1">LH1062</strain>
    </source>
</reference>
<keyword evidence="2" id="KW-1185">Reference proteome</keyword>
<accession>A0ABY5I4G2</accession>
<evidence type="ECO:0000313" key="1">
    <source>
        <dbReference type="EMBL" id="UTY38938.1"/>
    </source>
</evidence>
<dbReference type="Proteomes" id="UP001060112">
    <property type="component" value="Chromosome"/>
</dbReference>
<sequence>MRKTTVSMSLSQDYCTRDDTILVTFSRQNLTYIPCGQIVIEYQVMDVFSHMVLSQSVCLLEQQVEIQIPCSHCGHYIIQVQKIKCYDLLQCFSFSQSITLEQAFDVMPHYQEMETSVEQAYQFDEEGQSYLANQKGDDYSEVFEIRSYREGDALKHIHWNVSSKFQDLFVKVGSQPIQHKLVLAMEYKTNNAFYDLQFDCFYSLCLLLVKKNIVFDVVTVCDLQQLHIESIHSLEEVITTTRWLMKNPIQTFNSTLMPKSFYQIHGQNLEVSHS</sequence>
<organism evidence="1 2">
    <name type="scientific">Allocoprobacillus halotolerans</name>
    <dbReference type="NCBI Taxonomy" id="2944914"/>
    <lineage>
        <taxon>Bacteria</taxon>
        <taxon>Bacillati</taxon>
        <taxon>Bacillota</taxon>
        <taxon>Erysipelotrichia</taxon>
        <taxon>Erysipelotrichales</taxon>
        <taxon>Erysipelotrichaceae</taxon>
        <taxon>Allocoprobacillus</taxon>
    </lineage>
</organism>
<dbReference type="PANTHER" id="PTHR34351:SF1">
    <property type="entry name" value="SLR1927 PROTEIN"/>
    <property type="match status" value="1"/>
</dbReference>
<protein>
    <submittedName>
        <fullName evidence="1">DUF58 domain-containing protein</fullName>
    </submittedName>
</protein>
<gene>
    <name evidence="1" type="ORF">NMU03_15320</name>
</gene>
<dbReference type="EMBL" id="CP101620">
    <property type="protein sequence ID" value="UTY38938.1"/>
    <property type="molecule type" value="Genomic_DNA"/>
</dbReference>